<evidence type="ECO:0000256" key="3">
    <source>
        <dbReference type="ARBA" id="ARBA00022692"/>
    </source>
</evidence>
<dbReference type="STRING" id="86666.SAMN04490247_0686"/>
<sequence>MGEQQGNGVFLDAILALPFLLAIILYIGAALYSDRSRHLQKWPAHRYVLFILGVVCAGISVIGPLANEARIDFRAHMVGHLLLGMLAPLLLVLARPMTLLLRTLPVAAARKLSFFLRSSYVRVISHPITASVLNIGGLWVLYTTDLYHMMHEHLWIHVLVHLHVFLAGYLFMMAMIYVEPVAHRYSYLYRTIVFIFALAGHGILSKYLYASPPAGVPQAEAETGSMIMYYGGDVIDAIIIFLLCFHWYKATQPGNNTLSHEPS</sequence>
<feature type="transmembrane region" description="Helical" evidence="6">
    <location>
        <begin position="187"/>
        <end position="207"/>
    </location>
</feature>
<dbReference type="Proteomes" id="UP000199225">
    <property type="component" value="Unassembled WGS sequence"/>
</dbReference>
<dbReference type="Pfam" id="PF09678">
    <property type="entry name" value="Caa3_CtaG"/>
    <property type="match status" value="1"/>
</dbReference>
<keyword evidence="5 6" id="KW-0472">Membrane</keyword>
<keyword evidence="2" id="KW-1003">Cell membrane</keyword>
<protein>
    <submittedName>
        <fullName evidence="7">Putative membrane protein</fullName>
    </submittedName>
</protein>
<dbReference type="OrthoDB" id="5024156at2"/>
<accession>A0A1G8QXF6</accession>
<evidence type="ECO:0000256" key="5">
    <source>
        <dbReference type="ARBA" id="ARBA00023136"/>
    </source>
</evidence>
<feature type="transmembrane region" description="Helical" evidence="6">
    <location>
        <begin position="77"/>
        <end position="94"/>
    </location>
</feature>
<dbReference type="RefSeq" id="WP_093192111.1">
    <property type="nucleotide sequence ID" value="NZ_FNEV01000002.1"/>
</dbReference>
<evidence type="ECO:0000256" key="2">
    <source>
        <dbReference type="ARBA" id="ARBA00022475"/>
    </source>
</evidence>
<gene>
    <name evidence="7" type="ORF">SAMN04490247_0686</name>
</gene>
<feature type="transmembrane region" description="Helical" evidence="6">
    <location>
        <begin position="13"/>
        <end position="32"/>
    </location>
</feature>
<keyword evidence="3 6" id="KW-0812">Transmembrane</keyword>
<feature type="transmembrane region" description="Helical" evidence="6">
    <location>
        <begin position="44"/>
        <end position="65"/>
    </location>
</feature>
<proteinExistence type="predicted"/>
<keyword evidence="4 6" id="KW-1133">Transmembrane helix</keyword>
<feature type="transmembrane region" description="Helical" evidence="6">
    <location>
        <begin position="154"/>
        <end position="178"/>
    </location>
</feature>
<evidence type="ECO:0000256" key="1">
    <source>
        <dbReference type="ARBA" id="ARBA00004651"/>
    </source>
</evidence>
<organism evidence="7 8">
    <name type="scientific">Salimicrobium halophilum</name>
    <dbReference type="NCBI Taxonomy" id="86666"/>
    <lineage>
        <taxon>Bacteria</taxon>
        <taxon>Bacillati</taxon>
        <taxon>Bacillota</taxon>
        <taxon>Bacilli</taxon>
        <taxon>Bacillales</taxon>
        <taxon>Bacillaceae</taxon>
        <taxon>Salimicrobium</taxon>
    </lineage>
</organism>
<feature type="transmembrane region" description="Helical" evidence="6">
    <location>
        <begin position="227"/>
        <end position="248"/>
    </location>
</feature>
<evidence type="ECO:0000256" key="4">
    <source>
        <dbReference type="ARBA" id="ARBA00022989"/>
    </source>
</evidence>
<comment type="subcellular location">
    <subcellularLocation>
        <location evidence="1">Cell membrane</location>
        <topology evidence="1">Multi-pass membrane protein</topology>
    </subcellularLocation>
</comment>
<dbReference type="AlphaFoldDB" id="A0A1G8QXF6"/>
<keyword evidence="8" id="KW-1185">Reference proteome</keyword>
<dbReference type="InterPro" id="IPR019108">
    <property type="entry name" value="Caa3_assmbl_CtaG-rel"/>
</dbReference>
<evidence type="ECO:0000256" key="6">
    <source>
        <dbReference type="SAM" id="Phobius"/>
    </source>
</evidence>
<dbReference type="EMBL" id="FNEV01000002">
    <property type="protein sequence ID" value="SDJ09303.1"/>
    <property type="molecule type" value="Genomic_DNA"/>
</dbReference>
<feature type="transmembrane region" description="Helical" evidence="6">
    <location>
        <begin position="120"/>
        <end position="142"/>
    </location>
</feature>
<reference evidence="8" key="1">
    <citation type="submission" date="2016-10" db="EMBL/GenBank/DDBJ databases">
        <authorList>
            <person name="Varghese N."/>
            <person name="Submissions S."/>
        </authorList>
    </citation>
    <scope>NUCLEOTIDE SEQUENCE [LARGE SCALE GENOMIC DNA]</scope>
    <source>
        <strain evidence="8">DSM 4771</strain>
    </source>
</reference>
<evidence type="ECO:0000313" key="7">
    <source>
        <dbReference type="EMBL" id="SDJ09303.1"/>
    </source>
</evidence>
<dbReference type="GO" id="GO:0005886">
    <property type="term" value="C:plasma membrane"/>
    <property type="evidence" value="ECO:0007669"/>
    <property type="project" value="UniProtKB-SubCell"/>
</dbReference>
<evidence type="ECO:0000313" key="8">
    <source>
        <dbReference type="Proteomes" id="UP000199225"/>
    </source>
</evidence>
<name>A0A1G8QXF6_9BACI</name>